<comment type="caution">
    <text evidence="3">The sequence shown here is derived from an EMBL/GenBank/DDBJ whole genome shotgun (WGS) entry which is preliminary data.</text>
</comment>
<keyword evidence="5" id="KW-1185">Reference proteome</keyword>
<dbReference type="GO" id="GO:0003676">
    <property type="term" value="F:nucleic acid binding"/>
    <property type="evidence" value="ECO:0007669"/>
    <property type="project" value="InterPro"/>
</dbReference>
<protein>
    <submittedName>
        <fullName evidence="4">DDE-1 domain-containing protein</fullName>
    </submittedName>
</protein>
<sequence length="551" mass="61995">MESGDLAEVSRRIRCLQRKLRRRRVKEDAQQGFLSPKMASSALMVYVFSGHDLDMAAQFLAFKLRLADDRMEDMRCMFEQVYTQEPTPQIVDLMNDRCLMTRSLRVMTAACTFILQRRLYTWLCQQNCKHGVAPSRLQMVRRALALVPLECPLEVQASVAASLRSSARQQRKWLRRFRQVWGARLGVLKNISSLSPQDMQEKAFAYFRWVNGALAQSAKAPLIINMDEASVAFHLSGLVGTVLKTGPFTSLRPGDSVKLSAHRGALTYIASICDDPTVNDLLPQILLGNPHQFVLRTIRAVQSELPANIFLWREESSWNNARIMQKYIDLLCSRLGGILEERTVFLVVDMAACHIQPSVHSHALEQGVRMILIPAGMTAVLQPLDVYVFSQFRSKMQELWLDCKGAAEDGEVTLALWLKVVSNAIQLIIAGKNWRRAFQRVGLMSGQSLLSAKILEALGWSSCPAVPEILPAVGQAVLAEELKNLKDQKKSLREAMKKNKMDRQSAKRRESRLVKVHCATPACVMPFYVEAGRQAALHSRFEALGRSEGES</sequence>
<feature type="coiled-coil region" evidence="1">
    <location>
        <begin position="475"/>
        <end position="509"/>
    </location>
</feature>
<dbReference type="Proteomes" id="UP001152797">
    <property type="component" value="Unassembled WGS sequence"/>
</dbReference>
<organism evidence="3">
    <name type="scientific">Cladocopium goreaui</name>
    <dbReference type="NCBI Taxonomy" id="2562237"/>
    <lineage>
        <taxon>Eukaryota</taxon>
        <taxon>Sar</taxon>
        <taxon>Alveolata</taxon>
        <taxon>Dinophyceae</taxon>
        <taxon>Suessiales</taxon>
        <taxon>Symbiodiniaceae</taxon>
        <taxon>Cladocopium</taxon>
    </lineage>
</organism>
<reference evidence="4 5" key="2">
    <citation type="submission" date="2024-05" db="EMBL/GenBank/DDBJ databases">
        <authorList>
            <person name="Chen Y."/>
            <person name="Shah S."/>
            <person name="Dougan E. K."/>
            <person name="Thang M."/>
            <person name="Chan C."/>
        </authorList>
    </citation>
    <scope>NUCLEOTIDE SEQUENCE [LARGE SCALE GENOMIC DNA]</scope>
</reference>
<evidence type="ECO:0000256" key="1">
    <source>
        <dbReference type="SAM" id="Coils"/>
    </source>
</evidence>
<dbReference type="EMBL" id="CAMXCT010004031">
    <property type="protein sequence ID" value="CAI4007382.1"/>
    <property type="molecule type" value="Genomic_DNA"/>
</dbReference>
<accession>A0A9P1DDD5</accession>
<gene>
    <name evidence="3" type="ORF">C1SCF055_LOCUS32943</name>
</gene>
<keyword evidence="1" id="KW-0175">Coiled coil</keyword>
<evidence type="ECO:0000313" key="5">
    <source>
        <dbReference type="Proteomes" id="UP001152797"/>
    </source>
</evidence>
<name>A0A9P1DDD5_9DINO</name>
<evidence type="ECO:0000313" key="3">
    <source>
        <dbReference type="EMBL" id="CAI4007382.1"/>
    </source>
</evidence>
<reference evidence="3" key="1">
    <citation type="submission" date="2022-10" db="EMBL/GenBank/DDBJ databases">
        <authorList>
            <person name="Chen Y."/>
            <person name="Dougan E. K."/>
            <person name="Chan C."/>
            <person name="Rhodes N."/>
            <person name="Thang M."/>
        </authorList>
    </citation>
    <scope>NUCLEOTIDE SEQUENCE</scope>
</reference>
<dbReference type="AlphaFoldDB" id="A0A9P1DDD5"/>
<evidence type="ECO:0000313" key="4">
    <source>
        <dbReference type="EMBL" id="CAL4794694.1"/>
    </source>
</evidence>
<dbReference type="InterPro" id="IPR004875">
    <property type="entry name" value="DDE_SF_endonuclease_dom"/>
</dbReference>
<dbReference type="Pfam" id="PF03184">
    <property type="entry name" value="DDE_1"/>
    <property type="match status" value="1"/>
</dbReference>
<dbReference type="EMBL" id="CAMXCT020004031">
    <property type="protein sequence ID" value="CAL1160757.1"/>
    <property type="molecule type" value="Genomic_DNA"/>
</dbReference>
<dbReference type="OrthoDB" id="423977at2759"/>
<evidence type="ECO:0000259" key="2">
    <source>
        <dbReference type="Pfam" id="PF03184"/>
    </source>
</evidence>
<feature type="domain" description="DDE-1" evidence="2">
    <location>
        <begin position="314"/>
        <end position="408"/>
    </location>
</feature>
<proteinExistence type="predicted"/>
<dbReference type="EMBL" id="CAMXCT030004031">
    <property type="protein sequence ID" value="CAL4794694.1"/>
    <property type="molecule type" value="Genomic_DNA"/>
</dbReference>